<comment type="caution">
    <text evidence="1">The sequence shown here is derived from an EMBL/GenBank/DDBJ whole genome shotgun (WGS) entry which is preliminary data.</text>
</comment>
<dbReference type="RefSeq" id="WP_192557377.1">
    <property type="nucleotide sequence ID" value="NZ_JACZZA010000014.1"/>
</dbReference>
<dbReference type="Proteomes" id="UP000651010">
    <property type="component" value="Unassembled WGS sequence"/>
</dbReference>
<gene>
    <name evidence="1" type="ORF">IGX34_19290</name>
</gene>
<dbReference type="EMBL" id="JACZZA010000014">
    <property type="protein sequence ID" value="MBE1162536.1"/>
    <property type="molecule type" value="Genomic_DNA"/>
</dbReference>
<sequence>MLDTIDLLEAIGKDASLRHASSEQLAHTLEQVGASTALKAAAMTGDRSKLSADLGGGDGPIFVDHHSNAVWTEQH</sequence>
<name>A0ABR9GEQ7_9GAMM</name>
<organism evidence="1 2">
    <name type="scientific">Dyella acidiphila</name>
    <dbReference type="NCBI Taxonomy" id="2775866"/>
    <lineage>
        <taxon>Bacteria</taxon>
        <taxon>Pseudomonadati</taxon>
        <taxon>Pseudomonadota</taxon>
        <taxon>Gammaproteobacteria</taxon>
        <taxon>Lysobacterales</taxon>
        <taxon>Rhodanobacteraceae</taxon>
        <taxon>Dyella</taxon>
    </lineage>
</organism>
<reference evidence="1 2" key="1">
    <citation type="submission" date="2020-09" db="EMBL/GenBank/DDBJ databases">
        <title>Dyella sp. 7MK23 isolated from forest soil.</title>
        <authorList>
            <person name="Fu J."/>
        </authorList>
    </citation>
    <scope>NUCLEOTIDE SEQUENCE [LARGE SCALE GENOMIC DNA]</scope>
    <source>
        <strain evidence="1 2">7MK23</strain>
    </source>
</reference>
<keyword evidence="2" id="KW-1185">Reference proteome</keyword>
<protein>
    <submittedName>
        <fullName evidence="1">Uncharacterized protein</fullName>
    </submittedName>
</protein>
<accession>A0ABR9GEQ7</accession>
<evidence type="ECO:0000313" key="2">
    <source>
        <dbReference type="Proteomes" id="UP000651010"/>
    </source>
</evidence>
<proteinExistence type="predicted"/>
<evidence type="ECO:0000313" key="1">
    <source>
        <dbReference type="EMBL" id="MBE1162536.1"/>
    </source>
</evidence>